<organism evidence="1 2">
    <name type="scientific">Williamsia sterculiae</name>
    <dbReference type="NCBI Taxonomy" id="1344003"/>
    <lineage>
        <taxon>Bacteria</taxon>
        <taxon>Bacillati</taxon>
        <taxon>Actinomycetota</taxon>
        <taxon>Actinomycetes</taxon>
        <taxon>Mycobacteriales</taxon>
        <taxon>Nocardiaceae</taxon>
        <taxon>Williamsia</taxon>
    </lineage>
</organism>
<evidence type="ECO:0008006" key="3">
    <source>
        <dbReference type="Google" id="ProtNLM"/>
    </source>
</evidence>
<dbReference type="EMBL" id="FTNT01000008">
    <property type="protein sequence ID" value="SIS11379.1"/>
    <property type="molecule type" value="Genomic_DNA"/>
</dbReference>
<dbReference type="InterPro" id="IPR038667">
    <property type="entry name" value="XkdH-like_sf"/>
</dbReference>
<dbReference type="Proteomes" id="UP000186218">
    <property type="component" value="Unassembled WGS sequence"/>
</dbReference>
<protein>
    <recommendedName>
        <fullName evidence="3">Phage head-tail joining protein</fullName>
    </recommendedName>
</protein>
<dbReference type="Gene3D" id="2.40.10.370">
    <property type="entry name" value="Protein of unknown function DUF3599"/>
    <property type="match status" value="1"/>
</dbReference>
<dbReference type="STRING" id="1344003.SAMN05445060_2730"/>
<reference evidence="1 2" key="1">
    <citation type="submission" date="2017-01" db="EMBL/GenBank/DDBJ databases">
        <authorList>
            <person name="Mah S.A."/>
            <person name="Swanson W.J."/>
            <person name="Moy G.W."/>
            <person name="Vacquier V.D."/>
        </authorList>
    </citation>
    <scope>NUCLEOTIDE SEQUENCE [LARGE SCALE GENOMIC DNA]</scope>
    <source>
        <strain evidence="1 2">CPCC 203464</strain>
    </source>
</reference>
<dbReference type="AlphaFoldDB" id="A0A1N7GFT1"/>
<gene>
    <name evidence="1" type="ORF">SAMN05445060_2730</name>
</gene>
<evidence type="ECO:0000313" key="2">
    <source>
        <dbReference type="Proteomes" id="UP000186218"/>
    </source>
</evidence>
<dbReference type="RefSeq" id="WP_076480425.1">
    <property type="nucleotide sequence ID" value="NZ_FTNT01000008.1"/>
</dbReference>
<sequence>MDNTMFKDSCDIWRNQRVSSSQRAKTLLTSDVDCLFIAANAERSIRNSWEVGKTFRVYFPPDIDVREGDSLKQGDDTFAVTSVSPFVGFGPVSHQAVVASRESR</sequence>
<proteinExistence type="predicted"/>
<evidence type="ECO:0000313" key="1">
    <source>
        <dbReference type="EMBL" id="SIS11379.1"/>
    </source>
</evidence>
<accession>A0A1N7GFT1</accession>
<name>A0A1N7GFT1_9NOCA</name>
<keyword evidence="2" id="KW-1185">Reference proteome</keyword>